<name>A0A7X1NHL1_9BURK</name>
<sequence length="84" mass="8324">MKSRLILATGAACLVAMAGTVHAQGASQQAAPSAQPAMQQNAEAPAQAGTDTSYGGTPSTRSAAGKMGPSACTPRPQCDVFFGN</sequence>
<proteinExistence type="predicted"/>
<gene>
    <name evidence="3" type="ORF">GCT13_19285</name>
    <name evidence="4" type="ORF">GCT13_36345</name>
</gene>
<dbReference type="RefSeq" id="WP_152760557.1">
    <property type="nucleotide sequence ID" value="NZ_WHNP01000016.1"/>
</dbReference>
<accession>A0A7X1NHL1</accession>
<feature type="signal peptide" evidence="2">
    <location>
        <begin position="1"/>
        <end position="23"/>
    </location>
</feature>
<organism evidence="4 5">
    <name type="scientific">Paraburkholderia franconis</name>
    <dbReference type="NCBI Taxonomy" id="2654983"/>
    <lineage>
        <taxon>Bacteria</taxon>
        <taxon>Pseudomonadati</taxon>
        <taxon>Pseudomonadota</taxon>
        <taxon>Betaproteobacteria</taxon>
        <taxon>Burkholderiales</taxon>
        <taxon>Burkholderiaceae</taxon>
        <taxon>Paraburkholderia</taxon>
    </lineage>
</organism>
<feature type="region of interest" description="Disordered" evidence="1">
    <location>
        <begin position="24"/>
        <end position="75"/>
    </location>
</feature>
<dbReference type="AlphaFoldDB" id="A0A7X1NHL1"/>
<dbReference type="Proteomes" id="UP000484381">
    <property type="component" value="Unassembled WGS sequence"/>
</dbReference>
<evidence type="ECO:0000256" key="2">
    <source>
        <dbReference type="SAM" id="SignalP"/>
    </source>
</evidence>
<reference evidence="4 5" key="1">
    <citation type="submission" date="2019-10" db="EMBL/GenBank/DDBJ databases">
        <title>Paraburkholderia sp. isolated from nodules of Mimosa pudica from Brazilian Atlantic Forest soils.</title>
        <authorList>
            <person name="Paulitsch F."/>
            <person name="Hungria M."/>
            <person name="Dall'Agnol R."/>
        </authorList>
    </citation>
    <scope>NUCLEOTIDE SEQUENCE [LARGE SCALE GENOMIC DNA]</scope>
    <source>
        <strain evidence="4 5">CNPSo 3157</strain>
    </source>
</reference>
<evidence type="ECO:0000313" key="4">
    <source>
        <dbReference type="EMBL" id="MPW22160.1"/>
    </source>
</evidence>
<keyword evidence="2" id="KW-0732">Signal</keyword>
<comment type="caution">
    <text evidence="4">The sequence shown here is derived from an EMBL/GenBank/DDBJ whole genome shotgun (WGS) entry which is preliminary data.</text>
</comment>
<feature type="compositionally biased region" description="Polar residues" evidence="1">
    <location>
        <begin position="49"/>
        <end position="62"/>
    </location>
</feature>
<evidence type="ECO:0000313" key="5">
    <source>
        <dbReference type="Proteomes" id="UP000484381"/>
    </source>
</evidence>
<feature type="compositionally biased region" description="Low complexity" evidence="1">
    <location>
        <begin position="24"/>
        <end position="40"/>
    </location>
</feature>
<dbReference type="EMBL" id="WHNP01000058">
    <property type="protein sequence ID" value="MPW22160.1"/>
    <property type="molecule type" value="Genomic_DNA"/>
</dbReference>
<feature type="chain" id="PRO_5044661953" evidence="2">
    <location>
        <begin position="24"/>
        <end position="84"/>
    </location>
</feature>
<protein>
    <submittedName>
        <fullName evidence="4">Uncharacterized protein</fullName>
    </submittedName>
</protein>
<evidence type="ECO:0000256" key="1">
    <source>
        <dbReference type="SAM" id="MobiDB-lite"/>
    </source>
</evidence>
<keyword evidence="5" id="KW-1185">Reference proteome</keyword>
<evidence type="ECO:0000313" key="3">
    <source>
        <dbReference type="EMBL" id="MPW18982.1"/>
    </source>
</evidence>
<dbReference type="EMBL" id="WHNP01000016">
    <property type="protein sequence ID" value="MPW18982.1"/>
    <property type="molecule type" value="Genomic_DNA"/>
</dbReference>